<reference evidence="1" key="1">
    <citation type="submission" date="2021-01" db="EMBL/GenBank/DDBJ databases">
        <title>Whole genome shotgun sequence of Rhizocola hellebori NBRC 109834.</title>
        <authorList>
            <person name="Komaki H."/>
            <person name="Tamura T."/>
        </authorList>
    </citation>
    <scope>NUCLEOTIDE SEQUENCE</scope>
    <source>
        <strain evidence="1">NBRC 109834</strain>
    </source>
</reference>
<protein>
    <submittedName>
        <fullName evidence="1">Uncharacterized protein</fullName>
    </submittedName>
</protein>
<gene>
    <name evidence="1" type="ORF">Rhe02_83360</name>
</gene>
<accession>A0A8J3VKA6</accession>
<dbReference type="Proteomes" id="UP000612899">
    <property type="component" value="Unassembled WGS sequence"/>
</dbReference>
<name>A0A8J3VKA6_9ACTN</name>
<evidence type="ECO:0000313" key="1">
    <source>
        <dbReference type="EMBL" id="GIH10269.1"/>
    </source>
</evidence>
<keyword evidence="2" id="KW-1185">Reference proteome</keyword>
<organism evidence="1 2">
    <name type="scientific">Rhizocola hellebori</name>
    <dbReference type="NCBI Taxonomy" id="1392758"/>
    <lineage>
        <taxon>Bacteria</taxon>
        <taxon>Bacillati</taxon>
        <taxon>Actinomycetota</taxon>
        <taxon>Actinomycetes</taxon>
        <taxon>Micromonosporales</taxon>
        <taxon>Micromonosporaceae</taxon>
        <taxon>Rhizocola</taxon>
    </lineage>
</organism>
<dbReference type="AlphaFoldDB" id="A0A8J3VKA6"/>
<dbReference type="EMBL" id="BONY01000089">
    <property type="protein sequence ID" value="GIH10269.1"/>
    <property type="molecule type" value="Genomic_DNA"/>
</dbReference>
<sequence length="143" mass="16242">MTARHLRLVVSNQSAAQPCSCRTWRHLDRITRDLIICDFMLWAGLLHQVHLKMMARGEHVAIDELSAAEFSKTRRVMTEICTWAECARVTLELRSASLWGSEAEQLTRSFESLGFEPDTSAGLFFAQRAMVRYPGKGQGHHLP</sequence>
<comment type="caution">
    <text evidence="1">The sequence shown here is derived from an EMBL/GenBank/DDBJ whole genome shotgun (WGS) entry which is preliminary data.</text>
</comment>
<evidence type="ECO:0000313" key="2">
    <source>
        <dbReference type="Proteomes" id="UP000612899"/>
    </source>
</evidence>
<proteinExistence type="predicted"/>